<dbReference type="InterPro" id="IPR045853">
    <property type="entry name" value="Pep_chain_release_fac_I_sf"/>
</dbReference>
<dbReference type="PANTHER" id="PTHR43804:SF9">
    <property type="entry name" value="PEPTIDE CHAIN RELEASE FACTOR HOMOLOG-RELATED"/>
    <property type="match status" value="1"/>
</dbReference>
<feature type="domain" description="Prokaryotic-type class I peptide chain release factors" evidence="2">
    <location>
        <begin position="105"/>
        <end position="183"/>
    </location>
</feature>
<dbReference type="Proteomes" id="UP000013243">
    <property type="component" value="Plasmid unnamed1"/>
</dbReference>
<dbReference type="AlphaFoldDB" id="A0A1B1A9Q5"/>
<protein>
    <submittedName>
        <fullName evidence="3">Peptide chain release factor H</fullName>
    </submittedName>
</protein>
<dbReference type="NCBIfam" id="TIGR03072">
    <property type="entry name" value="release_prfH"/>
    <property type="match status" value="1"/>
</dbReference>
<evidence type="ECO:0000259" key="2">
    <source>
        <dbReference type="Pfam" id="PF00472"/>
    </source>
</evidence>
<reference evidence="3 4" key="1">
    <citation type="journal article" date="2016" name="ISME J.">
        <title>Global occurrence and heterogeneity of the Roseobacter-clade species Ruegeria mobilis.</title>
        <authorList>
            <person name="Sonnenschein E."/>
            <person name="Gram L."/>
        </authorList>
    </citation>
    <scope>NUCLEOTIDE SEQUENCE [LARGE SCALE GENOMIC DNA]</scope>
    <source>
        <strain evidence="3 4">F1926</strain>
        <plasmid evidence="3 4">unnamed1</plasmid>
    </source>
</reference>
<dbReference type="InterPro" id="IPR000352">
    <property type="entry name" value="Pep_chain_release_fac_I"/>
</dbReference>
<keyword evidence="3" id="KW-0614">Plasmid</keyword>
<evidence type="ECO:0000256" key="1">
    <source>
        <dbReference type="ARBA" id="ARBA00010835"/>
    </source>
</evidence>
<sequence length="211" mass="23115">MSEKEALLLSSGNGPGECRQAVGHLLAWLATKAAQYGVELDIATRDAQHGPSSAVVILSGTQASALALAVEGVILWRCQSELRPKHKRKNWFVQIFRLPTATKVVSVDPASVEMQAIRAGGPGGQHQNKTSSAIRARWISAHKQVYSVVVRDSRSQHQNRRLALERLAALASAEQAEADASRRGETWALHGQLQRGEPHRVFEGHHFKEVK</sequence>
<gene>
    <name evidence="3" type="ORF">K529_021060</name>
</gene>
<dbReference type="Pfam" id="PF00472">
    <property type="entry name" value="RF-1"/>
    <property type="match status" value="1"/>
</dbReference>
<dbReference type="GeneID" id="28252381"/>
<dbReference type="OrthoDB" id="9815709at2"/>
<dbReference type="KEGG" id="rmb:K529_021060"/>
<dbReference type="Gene3D" id="3.30.160.20">
    <property type="match status" value="1"/>
</dbReference>
<accession>A0A1B1A9Q5</accession>
<organism evidence="3 4">
    <name type="scientific">Tritonibacter mobilis F1926</name>
    <dbReference type="NCBI Taxonomy" id="1265309"/>
    <lineage>
        <taxon>Bacteria</taxon>
        <taxon>Pseudomonadati</taxon>
        <taxon>Pseudomonadota</taxon>
        <taxon>Alphaproteobacteria</taxon>
        <taxon>Rhodobacterales</taxon>
        <taxon>Paracoccaceae</taxon>
        <taxon>Tritonibacter</taxon>
    </lineage>
</organism>
<name>A0A1B1A9Q5_9RHOB</name>
<evidence type="ECO:0000313" key="3">
    <source>
        <dbReference type="EMBL" id="ANP43248.1"/>
    </source>
</evidence>
<dbReference type="EMBL" id="CP015231">
    <property type="protein sequence ID" value="ANP43248.1"/>
    <property type="molecule type" value="Genomic_DNA"/>
</dbReference>
<proteinExistence type="inferred from homology"/>
<dbReference type="InterPro" id="IPR017509">
    <property type="entry name" value="PrfH"/>
</dbReference>
<evidence type="ECO:0000313" key="4">
    <source>
        <dbReference type="Proteomes" id="UP000013243"/>
    </source>
</evidence>
<dbReference type="SUPFAM" id="SSF75620">
    <property type="entry name" value="Release factor"/>
    <property type="match status" value="1"/>
</dbReference>
<geneLocation type="plasmid" evidence="3 4">
    <name>unnamed1</name>
</geneLocation>
<dbReference type="InterPro" id="IPR050057">
    <property type="entry name" value="Prokaryotic/Mito_RF"/>
</dbReference>
<dbReference type="GO" id="GO:0003747">
    <property type="term" value="F:translation release factor activity"/>
    <property type="evidence" value="ECO:0007669"/>
    <property type="project" value="InterPro"/>
</dbReference>
<dbReference type="RefSeq" id="WP_005613872.1">
    <property type="nucleotide sequence ID" value="NZ_CP015231.1"/>
</dbReference>
<comment type="similarity">
    <text evidence="1">Belongs to the prokaryotic/mitochondrial release factor family.</text>
</comment>
<dbReference type="PANTHER" id="PTHR43804">
    <property type="entry name" value="LD18447P"/>
    <property type="match status" value="1"/>
</dbReference>